<dbReference type="InterPro" id="IPR007659">
    <property type="entry name" value="Keratin_matx"/>
</dbReference>
<dbReference type="GO" id="GO:0005829">
    <property type="term" value="C:cytosol"/>
    <property type="evidence" value="ECO:0007669"/>
    <property type="project" value="UniProtKB-ARBA"/>
</dbReference>
<dbReference type="Proteomes" id="UP000386466">
    <property type="component" value="Unassembled WGS sequence"/>
</dbReference>
<dbReference type="PANTHER" id="PTHR23260:SF11">
    <property type="entry name" value="4FE-4S FERREDOXIN-TYPE DOMAIN-CONTAINING PROTEIN"/>
    <property type="match status" value="1"/>
</dbReference>
<dbReference type="AlphaFoldDB" id="A0A485PE58"/>
<evidence type="ECO:0000256" key="1">
    <source>
        <dbReference type="ARBA" id="ARBA00022744"/>
    </source>
</evidence>
<protein>
    <submittedName>
        <fullName evidence="2">Keratin-associated protein 3-1-like</fullName>
    </submittedName>
</protein>
<dbReference type="GO" id="GO:0005198">
    <property type="term" value="F:structural molecule activity"/>
    <property type="evidence" value="ECO:0007669"/>
    <property type="project" value="InterPro"/>
</dbReference>
<reference evidence="2 3" key="1">
    <citation type="submission" date="2019-01" db="EMBL/GenBank/DDBJ databases">
        <authorList>
            <person name="Alioto T."/>
            <person name="Alioto T."/>
        </authorList>
    </citation>
    <scope>NUCLEOTIDE SEQUENCE [LARGE SCALE GENOMIC DNA]</scope>
</reference>
<gene>
    <name evidence="2" type="ORF">LYPA_23C017640</name>
</gene>
<accession>A0A485PE58</accession>
<evidence type="ECO:0000313" key="3">
    <source>
        <dbReference type="Proteomes" id="UP000386466"/>
    </source>
</evidence>
<sequence length="141" mass="14998">MFSIFGTHLHLHILEKTARLLVDIKDSQRTASYKKIFLCTKMSGCESCLQGCRSSVPTGPATTTCSSDVCCRCGVGLPSTCPHAISLLQPTCCDTCPPPCCVPDSYVPSCWLLSRGHPAPNLSGISVTTCVQPCECGAPRC</sequence>
<proteinExistence type="predicted"/>
<dbReference type="PANTHER" id="PTHR23260">
    <property type="entry name" value="KERATIN ASSOCIATED PROTEIN 3-3-RELATED"/>
    <property type="match status" value="1"/>
</dbReference>
<keyword evidence="1" id="KW-0416">Keratin</keyword>
<dbReference type="Pfam" id="PF04579">
    <property type="entry name" value="Keratin_matx"/>
    <property type="match status" value="1"/>
</dbReference>
<keyword evidence="3" id="KW-1185">Reference proteome</keyword>
<evidence type="ECO:0000313" key="2">
    <source>
        <dbReference type="EMBL" id="VFV42349.1"/>
    </source>
</evidence>
<dbReference type="GO" id="GO:0045095">
    <property type="term" value="C:keratin filament"/>
    <property type="evidence" value="ECO:0007669"/>
    <property type="project" value="InterPro"/>
</dbReference>
<dbReference type="EMBL" id="CAAGRJ010032065">
    <property type="protein sequence ID" value="VFV42349.1"/>
    <property type="molecule type" value="Genomic_DNA"/>
</dbReference>
<name>A0A485PE58_LYNPA</name>
<organism evidence="2 3">
    <name type="scientific">Lynx pardinus</name>
    <name type="common">Iberian lynx</name>
    <name type="synonym">Felis pardina</name>
    <dbReference type="NCBI Taxonomy" id="191816"/>
    <lineage>
        <taxon>Eukaryota</taxon>
        <taxon>Metazoa</taxon>
        <taxon>Chordata</taxon>
        <taxon>Craniata</taxon>
        <taxon>Vertebrata</taxon>
        <taxon>Euteleostomi</taxon>
        <taxon>Mammalia</taxon>
        <taxon>Eutheria</taxon>
        <taxon>Laurasiatheria</taxon>
        <taxon>Carnivora</taxon>
        <taxon>Feliformia</taxon>
        <taxon>Felidae</taxon>
        <taxon>Felinae</taxon>
        <taxon>Lynx</taxon>
    </lineage>
</organism>